<keyword evidence="5 6" id="KW-0472">Membrane</keyword>
<evidence type="ECO:0000256" key="1">
    <source>
        <dbReference type="ARBA" id="ARBA00004141"/>
    </source>
</evidence>
<reference evidence="7 8" key="1">
    <citation type="submission" date="2020-04" db="EMBL/GenBank/DDBJ databases">
        <title>Staphylococcus species from domestic dog.</title>
        <authorList>
            <person name="Paterson G.K."/>
        </authorList>
    </citation>
    <scope>NUCLEOTIDE SEQUENCE [LARGE SCALE GENOMIC DNA]</scope>
    <source>
        <strain evidence="7 8">H16/1A</strain>
    </source>
</reference>
<feature type="transmembrane region" description="Helical" evidence="6">
    <location>
        <begin position="332"/>
        <end position="363"/>
    </location>
</feature>
<accession>A0ABS0T9J2</accession>
<evidence type="ECO:0000256" key="6">
    <source>
        <dbReference type="SAM" id="Phobius"/>
    </source>
</evidence>
<dbReference type="PANTHER" id="PTHR21716">
    <property type="entry name" value="TRANSMEMBRANE PROTEIN"/>
    <property type="match status" value="1"/>
</dbReference>
<proteinExistence type="inferred from homology"/>
<dbReference type="RefSeq" id="WP_198618207.1">
    <property type="nucleotide sequence ID" value="NZ_JABANU010000017.1"/>
</dbReference>
<name>A0ABS0T9J2_9STAP</name>
<dbReference type="PANTHER" id="PTHR21716:SF69">
    <property type="entry name" value="TRANSPORT PROTEIN YUBA-RELATED"/>
    <property type="match status" value="1"/>
</dbReference>
<feature type="transmembrane region" description="Helical" evidence="6">
    <location>
        <begin position="263"/>
        <end position="280"/>
    </location>
</feature>
<evidence type="ECO:0000313" key="8">
    <source>
        <dbReference type="Proteomes" id="UP000751852"/>
    </source>
</evidence>
<sequence length="397" mass="45180">MDTQTKAKNLDIRESRFMKFFGGKDLIFALCVFILIGIVIFIFDRVSYIFQPFIIIFNTIAAPIIIALILYYLFNPIINIMERYNIRRVWGILILFLLIIGLITLVVNLLIPVVTVQFQHLLHNFPKYLNRVTSFFNRITHVPFLADYYTQVENSIRGLQDKLPSFADTFSSKLRVFAETLVNITVVVITVPFVLFFMLKDGYRFKEATIKVTPPKFRRDVHDLLDRMSEQVGSYIQGQIIVSFCIGILLLIGYSIIGLEYALILASIAAVTSVVPYLGPTIAISPAIIIALTTSPFMVIKLIIVWTLVQFIEGHFISPNVMGKTLRIHPLTIIFVLLSAGNLLGVIGVILGIPAYAILKVLVSHLFMLFKRRYNKFYSDEYGSYEVTDNNPNTKVM</sequence>
<evidence type="ECO:0000256" key="5">
    <source>
        <dbReference type="ARBA" id="ARBA00023136"/>
    </source>
</evidence>
<comment type="similarity">
    <text evidence="2">Belongs to the autoinducer-2 exporter (AI-2E) (TC 2.A.86) family.</text>
</comment>
<evidence type="ECO:0000256" key="4">
    <source>
        <dbReference type="ARBA" id="ARBA00022989"/>
    </source>
</evidence>
<evidence type="ECO:0000256" key="2">
    <source>
        <dbReference type="ARBA" id="ARBA00009773"/>
    </source>
</evidence>
<gene>
    <name evidence="7" type="ORF">HHH54_07395</name>
</gene>
<feature type="transmembrane region" description="Helical" evidence="6">
    <location>
        <begin position="180"/>
        <end position="199"/>
    </location>
</feature>
<dbReference type="Pfam" id="PF01594">
    <property type="entry name" value="AI-2E_transport"/>
    <property type="match status" value="1"/>
</dbReference>
<feature type="transmembrane region" description="Helical" evidence="6">
    <location>
        <begin position="86"/>
        <end position="111"/>
    </location>
</feature>
<feature type="transmembrane region" description="Helical" evidence="6">
    <location>
        <begin position="235"/>
        <end position="257"/>
    </location>
</feature>
<feature type="transmembrane region" description="Helical" evidence="6">
    <location>
        <begin position="287"/>
        <end position="312"/>
    </location>
</feature>
<dbReference type="EMBL" id="JABANU010000017">
    <property type="protein sequence ID" value="MBI5975428.1"/>
    <property type="molecule type" value="Genomic_DNA"/>
</dbReference>
<dbReference type="InterPro" id="IPR002549">
    <property type="entry name" value="AI-2E-like"/>
</dbReference>
<keyword evidence="4 6" id="KW-1133">Transmembrane helix</keyword>
<evidence type="ECO:0000256" key="3">
    <source>
        <dbReference type="ARBA" id="ARBA00022692"/>
    </source>
</evidence>
<feature type="transmembrane region" description="Helical" evidence="6">
    <location>
        <begin position="49"/>
        <end position="74"/>
    </location>
</feature>
<feature type="transmembrane region" description="Helical" evidence="6">
    <location>
        <begin position="21"/>
        <end position="43"/>
    </location>
</feature>
<evidence type="ECO:0000313" key="7">
    <source>
        <dbReference type="EMBL" id="MBI5975428.1"/>
    </source>
</evidence>
<keyword evidence="8" id="KW-1185">Reference proteome</keyword>
<organism evidence="7 8">
    <name type="scientific">Staphylococcus canis</name>
    <dbReference type="NCBI Taxonomy" id="2724942"/>
    <lineage>
        <taxon>Bacteria</taxon>
        <taxon>Bacillati</taxon>
        <taxon>Bacillota</taxon>
        <taxon>Bacilli</taxon>
        <taxon>Bacillales</taxon>
        <taxon>Staphylococcaceae</taxon>
        <taxon>Staphylococcus</taxon>
    </lineage>
</organism>
<protein>
    <submittedName>
        <fullName evidence="7">AI-2E family transporter</fullName>
    </submittedName>
</protein>
<keyword evidence="3 6" id="KW-0812">Transmembrane</keyword>
<dbReference type="Proteomes" id="UP000751852">
    <property type="component" value="Unassembled WGS sequence"/>
</dbReference>
<comment type="subcellular location">
    <subcellularLocation>
        <location evidence="1">Membrane</location>
        <topology evidence="1">Multi-pass membrane protein</topology>
    </subcellularLocation>
</comment>
<comment type="caution">
    <text evidence="7">The sequence shown here is derived from an EMBL/GenBank/DDBJ whole genome shotgun (WGS) entry which is preliminary data.</text>
</comment>